<comment type="caution">
    <text evidence="1">The sequence shown here is derived from an EMBL/GenBank/DDBJ whole genome shotgun (WGS) entry which is preliminary data.</text>
</comment>
<proteinExistence type="predicted"/>
<protein>
    <submittedName>
        <fullName evidence="1">Uncharacterized protein</fullName>
    </submittedName>
</protein>
<dbReference type="Proteomes" id="UP000580250">
    <property type="component" value="Unassembled WGS sequence"/>
</dbReference>
<organism evidence="1 2">
    <name type="scientific">Meloidogyne enterolobii</name>
    <name type="common">Root-knot nematode worm</name>
    <name type="synonym">Meloidogyne mayaguensis</name>
    <dbReference type="NCBI Taxonomy" id="390850"/>
    <lineage>
        <taxon>Eukaryota</taxon>
        <taxon>Metazoa</taxon>
        <taxon>Ecdysozoa</taxon>
        <taxon>Nematoda</taxon>
        <taxon>Chromadorea</taxon>
        <taxon>Rhabditida</taxon>
        <taxon>Tylenchina</taxon>
        <taxon>Tylenchomorpha</taxon>
        <taxon>Tylenchoidea</taxon>
        <taxon>Meloidogynidae</taxon>
        <taxon>Meloidogyninae</taxon>
        <taxon>Meloidogyne</taxon>
    </lineage>
</organism>
<evidence type="ECO:0000313" key="2">
    <source>
        <dbReference type="Proteomes" id="UP000580250"/>
    </source>
</evidence>
<accession>A0A6V7UTM8</accession>
<dbReference type="EMBL" id="CAJEWN010000111">
    <property type="protein sequence ID" value="CAD2165550.1"/>
    <property type="molecule type" value="Genomic_DNA"/>
</dbReference>
<evidence type="ECO:0000313" key="1">
    <source>
        <dbReference type="EMBL" id="CAD2165550.1"/>
    </source>
</evidence>
<reference evidence="1 2" key="1">
    <citation type="submission" date="2020-08" db="EMBL/GenBank/DDBJ databases">
        <authorList>
            <person name="Koutsovoulos G."/>
            <person name="Danchin GJ E."/>
        </authorList>
    </citation>
    <scope>NUCLEOTIDE SEQUENCE [LARGE SCALE GENOMIC DNA]</scope>
</reference>
<sequence length="73" mass="8998">MNLLYKIFILAYEQEEWAKLWPQRKREFFLMAMQNSENALVFVDNVFLWCFIKTLIYHPKHAWICSENNGRRL</sequence>
<dbReference type="AlphaFoldDB" id="A0A6V7UTM8"/>
<gene>
    <name evidence="1" type="ORF">MENT_LOCUS17242</name>
</gene>
<name>A0A6V7UTM8_MELEN</name>